<evidence type="ECO:0000256" key="1">
    <source>
        <dbReference type="SAM" id="MobiDB-lite"/>
    </source>
</evidence>
<protein>
    <submittedName>
        <fullName evidence="3">LOW QUALITY PROTEIN: uncharacterized protein C6orf223 homolog</fullName>
    </submittedName>
</protein>
<organism evidence="2 3">
    <name type="scientific">Bison bison bison</name>
    <name type="common">North American plains bison</name>
    <dbReference type="NCBI Taxonomy" id="43346"/>
    <lineage>
        <taxon>Eukaryota</taxon>
        <taxon>Metazoa</taxon>
        <taxon>Chordata</taxon>
        <taxon>Craniata</taxon>
        <taxon>Vertebrata</taxon>
        <taxon>Euteleostomi</taxon>
        <taxon>Mammalia</taxon>
        <taxon>Eutheria</taxon>
        <taxon>Laurasiatheria</taxon>
        <taxon>Artiodactyla</taxon>
        <taxon>Ruminantia</taxon>
        <taxon>Pecora</taxon>
        <taxon>Bovidae</taxon>
        <taxon>Bovinae</taxon>
        <taxon>Bison</taxon>
    </lineage>
</organism>
<proteinExistence type="predicted"/>
<keyword evidence="2" id="KW-1185">Reference proteome</keyword>
<sequence length="142" mass="14760">MMPLAEAGSRDQGGGPAGTEQARLCSAKAEVAAAKGAGDPAHCVLGSGEAPPAAPNRWLLARGKCRPLPGQESLLRSLCRPLRPNPGFRESDSAEPASLHLLQHTRSARKNYSISAALLMCSNYPPQLSSAALSGIGPTRHN</sequence>
<evidence type="ECO:0000313" key="2">
    <source>
        <dbReference type="Proteomes" id="UP000515208"/>
    </source>
</evidence>
<dbReference type="AlphaFoldDB" id="A0A6P3JDT5"/>
<dbReference type="RefSeq" id="XP_010861535.1">
    <property type="nucleotide sequence ID" value="XM_010863233.1"/>
</dbReference>
<dbReference type="KEGG" id="bbis:105005282"/>
<reference evidence="3" key="1">
    <citation type="submission" date="2025-08" db="UniProtKB">
        <authorList>
            <consortium name="RefSeq"/>
        </authorList>
    </citation>
    <scope>IDENTIFICATION</scope>
    <source>
        <tissue evidence="3">Blood</tissue>
    </source>
</reference>
<dbReference type="GeneID" id="105005282"/>
<feature type="region of interest" description="Disordered" evidence="1">
    <location>
        <begin position="1"/>
        <end position="21"/>
    </location>
</feature>
<evidence type="ECO:0000313" key="3">
    <source>
        <dbReference type="RefSeq" id="XP_010861535.1"/>
    </source>
</evidence>
<gene>
    <name evidence="3" type="primary">LOC105005282</name>
</gene>
<dbReference type="OrthoDB" id="9802267at2759"/>
<accession>A0A6P3JDT5</accession>
<name>A0A6P3JDT5_BISBB</name>
<dbReference type="CTD" id="221416"/>
<dbReference type="Proteomes" id="UP000515208">
    <property type="component" value="Unplaced"/>
</dbReference>